<dbReference type="EMBL" id="GEBQ01007930">
    <property type="protein sequence ID" value="JAT32047.1"/>
    <property type="molecule type" value="Transcribed_RNA"/>
</dbReference>
<dbReference type="Gene3D" id="2.30.30.140">
    <property type="match status" value="2"/>
</dbReference>
<evidence type="ECO:0000259" key="3">
    <source>
        <dbReference type="PROSITE" id="PS50103"/>
    </source>
</evidence>
<sequence>MQDSTRGIMELHKALEKLLAEADKSILHVKNIKKKGTDIVARAESVMTPSITQQVIDQTRNLIYRLTERLVEINCDFELADDDLPKAAFSYLPVGKYVAQLHFLTGDSPWNFTLCDTSVDTKTVHKILFQKHEKGLLDSHPNPKPSESVCYLDRNRIFRGIIMQSMSGNRMKVMDCDSNVNKVVASDSVFHVDPDACAVHASALRCTVTKESDGSQLWKKHSDLRDMLCNVLKEATLHVRILERLPGSFPNFLVDVEMHCEEEKGNLKEWLIERLLPELKKLDTDDNESICDFLSAESLNPYHKNCYVDDTVTEEVDRNNGSAGPEGDSITHENINNLNTNTNKVAIKILPNVHPSEDEKSVTPEANNLVSSSSDDVNYTSSKKHTKTIPPYSKDSQSDSNSSSSGCEKETVLDVRLDGASKEFMPKFSTQRQHHPTPRQKSTPRMGKVGYSPNVNRDFLEHGYIPPYPLQSVAYGPPPGLGLPIPWYEGPMLQHTPAWPGPPTYPSWHPPGNMPSLSPAITDPAQNPWSSGDEQYLNSNSDGSEESMKIENINNINVNVNVMAPEFVPRTSKEKKYPEEQRTGAEISRDIPSILPASSGAVAHVELKKPRTLFKSGENLLVLIAHLESPAEFYIHFLTSNNTLIDKLRDQMTNHYNLKHQPEVYSSWREAKHTLGKFCACKWKQDSHWYRVEVIDWAIGGNQVKVFFVDFGNTDLVPLSCLQPLSQDFGKLPMCAQRCHLAQVHPLMKDQPWSRESVDFFKSKVQELDYNTRVYSITVVPSNDNKNQSNSLSVMLYEGKATDDSSSINDQMVDRGFAWSKRLLSQQLSTEGSDTYKSLDKLSVLSDIANMKTEKAVKPLPTKSLELSLDFDLNTELNVATVSKEDDKWENWDPREEDYRGVHNNPALDSSSAGVALIGYSAQDEKRICKFFSSKGVCWKTNCPKEHSKRYKDGVTTDKEAVHWRSICKMSLPTTGEEISVRVTAVDSLSCFYVQLEENKAVSCDVEEDEDKENLTLLHKFINENVQEMRYLAVPPALGQLVIAKYEEEWFRARVISADDDPEVMFVDYGSVASISAINLREMEPRYLHLPFQAIECSLANIVPSDDSELYKKGTDQLKELILGSVLTAKVYDSSSGETFQRMEIFLHNSECDIGEFLASQGLGTKLPLSWQAFDPPIISNHYPG</sequence>
<keyword evidence="1" id="KW-0862">Zinc</keyword>
<gene>
    <name evidence="5" type="ORF">g.16324</name>
</gene>
<dbReference type="Pfam" id="PF00567">
    <property type="entry name" value="TUDOR"/>
    <property type="match status" value="2"/>
</dbReference>
<evidence type="ECO:0000259" key="4">
    <source>
        <dbReference type="PROSITE" id="PS50304"/>
    </source>
</evidence>
<name>A0A1B6M7Y3_9HEMI</name>
<dbReference type="PROSITE" id="PS50304">
    <property type="entry name" value="TUDOR"/>
    <property type="match status" value="2"/>
</dbReference>
<dbReference type="InterPro" id="IPR050621">
    <property type="entry name" value="Tudor_domain_containing"/>
</dbReference>
<evidence type="ECO:0008006" key="6">
    <source>
        <dbReference type="Google" id="ProtNLM"/>
    </source>
</evidence>
<dbReference type="GO" id="GO:0005737">
    <property type="term" value="C:cytoplasm"/>
    <property type="evidence" value="ECO:0007669"/>
    <property type="project" value="UniProtKB-ARBA"/>
</dbReference>
<dbReference type="InterPro" id="IPR002999">
    <property type="entry name" value="Tudor"/>
</dbReference>
<dbReference type="InterPro" id="IPR035437">
    <property type="entry name" value="SNase_OB-fold_sf"/>
</dbReference>
<protein>
    <recommendedName>
        <fullName evidence="6">Tudor domain-containing protein</fullName>
    </recommendedName>
</protein>
<feature type="domain" description="Tudor" evidence="4">
    <location>
        <begin position="1035"/>
        <end position="1090"/>
    </location>
</feature>
<feature type="compositionally biased region" description="Low complexity" evidence="2">
    <location>
        <begin position="393"/>
        <end position="405"/>
    </location>
</feature>
<feature type="region of interest" description="Disordered" evidence="2">
    <location>
        <begin position="424"/>
        <end position="450"/>
    </location>
</feature>
<dbReference type="AlphaFoldDB" id="A0A1B6M7Y3"/>
<dbReference type="SUPFAM" id="SSF50199">
    <property type="entry name" value="Staphylococcal nuclease"/>
    <property type="match status" value="1"/>
</dbReference>
<dbReference type="PANTHER" id="PTHR22948:SF76">
    <property type="entry name" value="FI20010P1-RELATED"/>
    <property type="match status" value="1"/>
</dbReference>
<keyword evidence="1" id="KW-0479">Metal-binding</keyword>
<feature type="region of interest" description="Disordered" evidence="2">
    <location>
        <begin position="355"/>
        <end position="411"/>
    </location>
</feature>
<evidence type="ECO:0000256" key="1">
    <source>
        <dbReference type="PROSITE-ProRule" id="PRU00723"/>
    </source>
</evidence>
<feature type="domain" description="C3H1-type" evidence="3">
    <location>
        <begin position="923"/>
        <end position="950"/>
    </location>
</feature>
<dbReference type="Gene3D" id="2.40.50.90">
    <property type="match status" value="2"/>
</dbReference>
<dbReference type="PANTHER" id="PTHR22948">
    <property type="entry name" value="TUDOR DOMAIN CONTAINING PROTEIN"/>
    <property type="match status" value="1"/>
</dbReference>
<keyword evidence="1" id="KW-0863">Zinc-finger</keyword>
<evidence type="ECO:0000313" key="5">
    <source>
        <dbReference type="EMBL" id="JAT32047.1"/>
    </source>
</evidence>
<proteinExistence type="predicted"/>
<dbReference type="InterPro" id="IPR000571">
    <property type="entry name" value="Znf_CCCH"/>
</dbReference>
<feature type="domain" description="Tudor" evidence="4">
    <location>
        <begin position="672"/>
        <end position="732"/>
    </location>
</feature>
<dbReference type="GO" id="GO:0008270">
    <property type="term" value="F:zinc ion binding"/>
    <property type="evidence" value="ECO:0007669"/>
    <property type="project" value="UniProtKB-KW"/>
</dbReference>
<evidence type="ECO:0000256" key="2">
    <source>
        <dbReference type="SAM" id="MobiDB-lite"/>
    </source>
</evidence>
<accession>A0A1B6M7Y3</accession>
<dbReference type="SUPFAM" id="SSF63748">
    <property type="entry name" value="Tudor/PWWP/MBT"/>
    <property type="match status" value="2"/>
</dbReference>
<organism evidence="5">
    <name type="scientific">Graphocephala atropunctata</name>
    <dbReference type="NCBI Taxonomy" id="36148"/>
    <lineage>
        <taxon>Eukaryota</taxon>
        <taxon>Metazoa</taxon>
        <taxon>Ecdysozoa</taxon>
        <taxon>Arthropoda</taxon>
        <taxon>Hexapoda</taxon>
        <taxon>Insecta</taxon>
        <taxon>Pterygota</taxon>
        <taxon>Neoptera</taxon>
        <taxon>Paraneoptera</taxon>
        <taxon>Hemiptera</taxon>
        <taxon>Auchenorrhyncha</taxon>
        <taxon>Membracoidea</taxon>
        <taxon>Cicadellidae</taxon>
        <taxon>Cicadellinae</taxon>
        <taxon>Cicadellini</taxon>
        <taxon>Graphocephala</taxon>
    </lineage>
</organism>
<feature type="region of interest" description="Disordered" evidence="2">
    <location>
        <begin position="316"/>
        <end position="336"/>
    </location>
</feature>
<reference evidence="5" key="1">
    <citation type="submission" date="2015-11" db="EMBL/GenBank/DDBJ databases">
        <title>De novo transcriptome assembly of four potential Pierce s Disease insect vectors from Arizona vineyards.</title>
        <authorList>
            <person name="Tassone E.E."/>
        </authorList>
    </citation>
    <scope>NUCLEOTIDE SEQUENCE</scope>
</reference>
<dbReference type="PROSITE" id="PS50103">
    <property type="entry name" value="ZF_C3H1"/>
    <property type="match status" value="1"/>
</dbReference>
<feature type="zinc finger region" description="C3H1-type" evidence="1">
    <location>
        <begin position="923"/>
        <end position="950"/>
    </location>
</feature>
<dbReference type="SMART" id="SM00333">
    <property type="entry name" value="TUDOR"/>
    <property type="match status" value="2"/>
</dbReference>